<feature type="transmembrane region" description="Helical" evidence="1">
    <location>
        <begin position="432"/>
        <end position="453"/>
    </location>
</feature>
<feature type="domain" description="ABC-type uncharacterised transport system" evidence="2">
    <location>
        <begin position="159"/>
        <end position="272"/>
    </location>
</feature>
<dbReference type="Pfam" id="PF23357">
    <property type="entry name" value="DUF7088"/>
    <property type="match status" value="1"/>
</dbReference>
<dbReference type="HOGENOM" id="CLU_018716_0_0_6"/>
<gene>
    <name evidence="4" type="ordered locus">Thivi_1965</name>
</gene>
<protein>
    <submittedName>
        <fullName evidence="4">ABC-type uncharacterized transporter</fullName>
    </submittedName>
</protein>
<feature type="transmembrane region" description="Helical" evidence="1">
    <location>
        <begin position="21"/>
        <end position="40"/>
    </location>
</feature>
<feature type="domain" description="DUF7088" evidence="3">
    <location>
        <begin position="55"/>
        <end position="118"/>
    </location>
</feature>
<dbReference type="RefSeq" id="WP_014778380.1">
    <property type="nucleotide sequence ID" value="NC_018012.1"/>
</dbReference>
<dbReference type="SUPFAM" id="SSF52317">
    <property type="entry name" value="Class I glutamine amidotransferase-like"/>
    <property type="match status" value="1"/>
</dbReference>
<keyword evidence="5" id="KW-1185">Reference proteome</keyword>
<dbReference type="Pfam" id="PF09822">
    <property type="entry name" value="ABC_transp_aux"/>
    <property type="match status" value="1"/>
</dbReference>
<dbReference type="EMBL" id="CP003154">
    <property type="protein sequence ID" value="AFL73923.1"/>
    <property type="molecule type" value="Genomic_DNA"/>
</dbReference>
<dbReference type="InterPro" id="IPR019196">
    <property type="entry name" value="ABC_transp_unknown"/>
</dbReference>
<name>I3YAA5_THIV6</name>
<keyword evidence="1" id="KW-1133">Transmembrane helix</keyword>
<evidence type="ECO:0000259" key="2">
    <source>
        <dbReference type="Pfam" id="PF09822"/>
    </source>
</evidence>
<dbReference type="STRING" id="765911.Thivi_1965"/>
<evidence type="ECO:0000259" key="3">
    <source>
        <dbReference type="Pfam" id="PF23357"/>
    </source>
</evidence>
<keyword evidence="1" id="KW-0472">Membrane</keyword>
<dbReference type="InterPro" id="IPR055396">
    <property type="entry name" value="DUF7088"/>
</dbReference>
<evidence type="ECO:0000313" key="5">
    <source>
        <dbReference type="Proteomes" id="UP000006062"/>
    </source>
</evidence>
<evidence type="ECO:0000313" key="4">
    <source>
        <dbReference type="EMBL" id="AFL73923.1"/>
    </source>
</evidence>
<dbReference type="AlphaFoldDB" id="I3YAA5"/>
<dbReference type="KEGG" id="tvi:Thivi_1965"/>
<sequence length="461" mass="50235">MKGLNDAIRSRLRRLERQLADGAFVVLLLALAISAGWLVARHDRYWDWTATAGNTLTRESQAILERLEAPLRATVFADADTPLGKAIDRLLTPYSQALPDLRIEYLDPQRFPEQARDADVSLVGQILLEYRGRRETLNELSERAISAAIARLSETRAPWVAVIEGHGERAILGESGTDLGRFGQELREQGYLARPLDLALLKDVPDNTRLVVLSTPTIPFFPGEVEGLNRYLDRGGNLLWLLDPGPLNGLEPLAEQLGLAILPGIVVDAAAAGLGVDTPTAAVITEYPDDELAGELSDPALLPGSLAFETQVAPGWTLDSYLATGAQSWNETGRIEGKIDRDEVVGEQPGPLPVVLALTRTLPETETGADREQRVLVVGDGDFIGNAQLGSHGNRALGIRMLRWLSRGEALLELPPPPSAVAPLILDDTRRMLLGLGALFLLPGLFLSIGLTVRWQRWRGR</sequence>
<dbReference type="eggNOG" id="COG3225">
    <property type="taxonomic scope" value="Bacteria"/>
</dbReference>
<accession>I3YAA5</accession>
<dbReference type="OrthoDB" id="8530910at2"/>
<dbReference type="Proteomes" id="UP000006062">
    <property type="component" value="Chromosome"/>
</dbReference>
<proteinExistence type="predicted"/>
<organism evidence="4 5">
    <name type="scientific">Thiocystis violascens (strain ATCC 17096 / DSM 198 / 6111)</name>
    <name type="common">Chromatium violascens</name>
    <dbReference type="NCBI Taxonomy" id="765911"/>
    <lineage>
        <taxon>Bacteria</taxon>
        <taxon>Pseudomonadati</taxon>
        <taxon>Pseudomonadota</taxon>
        <taxon>Gammaproteobacteria</taxon>
        <taxon>Chromatiales</taxon>
        <taxon>Chromatiaceae</taxon>
        <taxon>Thiocystis</taxon>
    </lineage>
</organism>
<evidence type="ECO:0000256" key="1">
    <source>
        <dbReference type="SAM" id="Phobius"/>
    </source>
</evidence>
<keyword evidence="1" id="KW-0812">Transmembrane</keyword>
<dbReference type="InterPro" id="IPR029062">
    <property type="entry name" value="Class_I_gatase-like"/>
</dbReference>
<reference evidence="4 5" key="1">
    <citation type="submission" date="2012-06" db="EMBL/GenBank/DDBJ databases">
        <title>Complete sequence of Thiocystis violascens DSM 198.</title>
        <authorList>
            <consortium name="US DOE Joint Genome Institute"/>
            <person name="Lucas S."/>
            <person name="Han J."/>
            <person name="Lapidus A."/>
            <person name="Cheng J.-F."/>
            <person name="Goodwin L."/>
            <person name="Pitluck S."/>
            <person name="Peters L."/>
            <person name="Ovchinnikova G."/>
            <person name="Teshima H."/>
            <person name="Detter J.C."/>
            <person name="Han C."/>
            <person name="Tapia R."/>
            <person name="Land M."/>
            <person name="Hauser L."/>
            <person name="Kyrpides N."/>
            <person name="Ivanova N."/>
            <person name="Pagani I."/>
            <person name="Vogl K."/>
            <person name="Liu Z."/>
            <person name="Frigaard N.-U."/>
            <person name="Bryant D."/>
            <person name="Woyke T."/>
        </authorList>
    </citation>
    <scope>NUCLEOTIDE SEQUENCE [LARGE SCALE GENOMIC DNA]</scope>
    <source>
        <strain evidence="5">ATCC 17096 / DSM 198 / 6111</strain>
    </source>
</reference>